<dbReference type="InterPro" id="IPR001031">
    <property type="entry name" value="Thioesterase"/>
</dbReference>
<keyword evidence="9" id="KW-1185">Reference proteome</keyword>
<sequence>MTGGADGDGTGRRAGRGRRCRGLREQQSARRQRGRGGAPSRRTGPGPGAQHPALTRPDPPAVAAPRHPENPYRHPYPPENPVTTDPQSRHPFPLTDLQAGYLVGSSPLIELGGFRPTMYVELDVVDFDPDRARAAVDRLIDRHEHLRTVILPEVAQRVLPDERITPFPLTVTDLTGLAAAGREAALREVRDRMAEQGVEPTGWPLFEVVAQRLRRHRWRLHLAMSLLLLDSTSTRHLLGEWWQLYQDPAAALPPVTRTFREGVRDLVAWQESEPYQEHWRYWERRLDSLPDAPRLPLARPLAGIDPVRMVRRVCHLRRAEWDRLCATARRQRVLPPTALLQVFAEILGGWAGQPRFCLNVLHQNLPSLHPELSGVVGQLSATLPLEVDLRVADDFWERARQLQRQLWRDMAHSDVTAVRVTRELAARRGWTSRAALPYVFNSMLAPRRPGGDAVGRPVCRQVDSHLRTPQVLVDNQLQDTPDGGVDCIWDVVDDAFPAGLADLAFEAYERMLRALGVDAATPVEPVPPAHLAVVARDNAPAGPPPAGRLEDGFLRRAAERPDHPAVVTDARTLSYRELAATSAGVAERLRRRGVGPGDLVPVVMAKGWEQVVAVLGVLRAGAAYCPVDVALPAERIGHLIDECAARVVLVQSHHPADLAGRDVTTVEVDRLASIPDAASAAGEPAAPAGAETDLAYVIYTSGSTGRPKGVAVEHRAALNTVLDINHRFGLGPDDRVFGISSLSFDLSVWDVFGALAAGATLVLPAGGSRPDPLGWADAATRHGATVWNSVPALAQMLVEVVATRPAGDRPPIRAFLLSGDWVPTGLPDRLRGTWPGSRVTALGGATEAAIWSNSYDIGAVDPAWRSIPYGRPLPNQTMRVLDDRLRLRPPWAVGGIYIGGTGLARCYWRDPERTAERFVTDPATGERLYRTGDLGRYWPDGTIEFLGREDRQVKVQGFRVEPGEIEATAGTHPGVRDCAVTTQQVPGGQRRLVAIVVPETDAAPDPAELRTYLRERLPAYLVPARIHLLDRLPLSGNGKVDLDRALAAATARADAPDEATAGSAPADGDRPSVLTERLCRIWADLLEVPIIRPDDDFFALGGNSLLALRLVQRLRGELGTEVPFGQIFDAPTVRGLAARLAAGDGTVRCAVPLADGTGRPLFLCHPVGGSVARYADLARAWTGPVHGFQSRALAGDDGVAAPSLAAMAAGYRAELRRLAPHGPYLLAGWSMGGVLAHELAAQLRDEGEAAQVVLVDSDIRTLRVPADDRERHREFVTDLAGGRLPEPVAATLATAPEAGLAGAAHAAARAAELLPAEVDEAGYRRLVRVHGDNLAALAAHRPAPGVAPVLLIVADRVDRPDPVPAWQAVCPDLAVERWPEDHHSIVSAASSARLAERIAAFAAETATTGTRATTDAAPDALGVPS</sequence>
<dbReference type="Pfam" id="PF00550">
    <property type="entry name" value="PP-binding"/>
    <property type="match status" value="1"/>
</dbReference>
<evidence type="ECO:0000256" key="3">
    <source>
        <dbReference type="ARBA" id="ARBA00022450"/>
    </source>
</evidence>
<dbReference type="EMBL" id="LT594324">
    <property type="protein sequence ID" value="SBT43363.1"/>
    <property type="molecule type" value="Genomic_DNA"/>
</dbReference>
<dbReference type="SUPFAM" id="SSF47336">
    <property type="entry name" value="ACP-like"/>
    <property type="match status" value="1"/>
</dbReference>
<name>A0A1A8ZHQ6_9ACTN</name>
<dbReference type="Gene3D" id="3.30.559.30">
    <property type="entry name" value="Nonribosomal peptide synthetase, condensation domain"/>
    <property type="match status" value="1"/>
</dbReference>
<dbReference type="InterPro" id="IPR025110">
    <property type="entry name" value="AMP-bd_C"/>
</dbReference>
<reference evidence="8 9" key="1">
    <citation type="submission" date="2016-06" db="EMBL/GenBank/DDBJ databases">
        <authorList>
            <person name="Kjaerup R.B."/>
            <person name="Dalgaard T.S."/>
            <person name="Juul-Madsen H.R."/>
        </authorList>
    </citation>
    <scope>NUCLEOTIDE SEQUENCE [LARGE SCALE GENOMIC DNA]</scope>
    <source>
        <strain evidence="8 9">DSM 45248</strain>
    </source>
</reference>
<dbReference type="OrthoDB" id="3406074at2"/>
<dbReference type="GO" id="GO:0005737">
    <property type="term" value="C:cytoplasm"/>
    <property type="evidence" value="ECO:0007669"/>
    <property type="project" value="TreeGrafter"/>
</dbReference>
<dbReference type="Proteomes" id="UP000198765">
    <property type="component" value="Chromosome I"/>
</dbReference>
<dbReference type="InterPro" id="IPR036736">
    <property type="entry name" value="ACP-like_sf"/>
</dbReference>
<dbReference type="Pfam" id="PF00668">
    <property type="entry name" value="Condensation"/>
    <property type="match status" value="1"/>
</dbReference>
<dbReference type="PROSITE" id="PS50075">
    <property type="entry name" value="CARRIER"/>
    <property type="match status" value="1"/>
</dbReference>
<dbReference type="SUPFAM" id="SSF52777">
    <property type="entry name" value="CoA-dependent acyltransferases"/>
    <property type="match status" value="2"/>
</dbReference>
<dbReference type="Pfam" id="PF00975">
    <property type="entry name" value="Thioesterase"/>
    <property type="match status" value="1"/>
</dbReference>
<dbReference type="InterPro" id="IPR020806">
    <property type="entry name" value="PKS_PP-bd"/>
</dbReference>
<dbReference type="InterPro" id="IPR006162">
    <property type="entry name" value="Ppantetheine_attach_site"/>
</dbReference>
<dbReference type="Pfam" id="PF00501">
    <property type="entry name" value="AMP-binding"/>
    <property type="match status" value="1"/>
</dbReference>
<dbReference type="InterPro" id="IPR042099">
    <property type="entry name" value="ANL_N_sf"/>
</dbReference>
<dbReference type="InterPro" id="IPR020845">
    <property type="entry name" value="AMP-binding_CS"/>
</dbReference>
<dbReference type="InterPro" id="IPR000873">
    <property type="entry name" value="AMP-dep_synth/lig_dom"/>
</dbReference>
<dbReference type="GO" id="GO:0031177">
    <property type="term" value="F:phosphopantetheine binding"/>
    <property type="evidence" value="ECO:0007669"/>
    <property type="project" value="InterPro"/>
</dbReference>
<dbReference type="SUPFAM" id="SSF53474">
    <property type="entry name" value="alpha/beta-Hydrolases"/>
    <property type="match status" value="1"/>
</dbReference>
<evidence type="ECO:0000256" key="4">
    <source>
        <dbReference type="ARBA" id="ARBA00022553"/>
    </source>
</evidence>
<dbReference type="Gene3D" id="3.30.300.30">
    <property type="match status" value="1"/>
</dbReference>
<evidence type="ECO:0000259" key="7">
    <source>
        <dbReference type="PROSITE" id="PS50075"/>
    </source>
</evidence>
<dbReference type="InterPro" id="IPR001242">
    <property type="entry name" value="Condensation_dom"/>
</dbReference>
<dbReference type="GO" id="GO:0044550">
    <property type="term" value="P:secondary metabolite biosynthetic process"/>
    <property type="evidence" value="ECO:0007669"/>
    <property type="project" value="TreeGrafter"/>
</dbReference>
<proteinExistence type="predicted"/>
<evidence type="ECO:0000313" key="8">
    <source>
        <dbReference type="EMBL" id="SBT43363.1"/>
    </source>
</evidence>
<organism evidence="8 9">
    <name type="scientific">Micromonospora narathiwatensis</name>
    <dbReference type="NCBI Taxonomy" id="299146"/>
    <lineage>
        <taxon>Bacteria</taxon>
        <taxon>Bacillati</taxon>
        <taxon>Actinomycetota</taxon>
        <taxon>Actinomycetes</taxon>
        <taxon>Micromonosporales</taxon>
        <taxon>Micromonosporaceae</taxon>
        <taxon>Micromonospora</taxon>
    </lineage>
</organism>
<dbReference type="InterPro" id="IPR010071">
    <property type="entry name" value="AA_adenyl_dom"/>
</dbReference>
<comment type="pathway">
    <text evidence="2">Siderophore biosynthesis.</text>
</comment>
<dbReference type="Gene3D" id="3.30.559.10">
    <property type="entry name" value="Chloramphenicol acetyltransferase-like domain"/>
    <property type="match status" value="1"/>
</dbReference>
<keyword evidence="5" id="KW-0436">Ligase</keyword>
<dbReference type="GO" id="GO:0043041">
    <property type="term" value="P:amino acid activation for nonribosomal peptide biosynthetic process"/>
    <property type="evidence" value="ECO:0007669"/>
    <property type="project" value="TreeGrafter"/>
</dbReference>
<dbReference type="InterPro" id="IPR009081">
    <property type="entry name" value="PP-bd_ACP"/>
</dbReference>
<dbReference type="Pfam" id="PF13193">
    <property type="entry name" value="AMP-binding_C"/>
    <property type="match status" value="1"/>
</dbReference>
<dbReference type="InterPro" id="IPR023213">
    <property type="entry name" value="CAT-like_dom_sf"/>
</dbReference>
<dbReference type="PROSITE" id="PS00012">
    <property type="entry name" value="PHOSPHOPANTETHEINE"/>
    <property type="match status" value="1"/>
</dbReference>
<dbReference type="NCBIfam" id="TIGR01733">
    <property type="entry name" value="AA-adenyl-dom"/>
    <property type="match status" value="1"/>
</dbReference>
<dbReference type="PANTHER" id="PTHR45527:SF10">
    <property type="entry name" value="PYOCHELIN SYNTHASE PCHF"/>
    <property type="match status" value="1"/>
</dbReference>
<evidence type="ECO:0000256" key="6">
    <source>
        <dbReference type="SAM" id="MobiDB-lite"/>
    </source>
</evidence>
<dbReference type="SUPFAM" id="SSF56801">
    <property type="entry name" value="Acetyl-CoA synthetase-like"/>
    <property type="match status" value="1"/>
</dbReference>
<dbReference type="InterPro" id="IPR045851">
    <property type="entry name" value="AMP-bd_C_sf"/>
</dbReference>
<dbReference type="Gene3D" id="3.40.50.1820">
    <property type="entry name" value="alpha/beta hydrolase"/>
    <property type="match status" value="1"/>
</dbReference>
<protein>
    <submittedName>
        <fullName evidence="8">Amino acid adenylation domain-containing protein</fullName>
    </submittedName>
</protein>
<dbReference type="GO" id="GO:0072330">
    <property type="term" value="P:monocarboxylic acid biosynthetic process"/>
    <property type="evidence" value="ECO:0007669"/>
    <property type="project" value="UniProtKB-ARBA"/>
</dbReference>
<evidence type="ECO:0000313" key="9">
    <source>
        <dbReference type="Proteomes" id="UP000198765"/>
    </source>
</evidence>
<dbReference type="PANTHER" id="PTHR45527">
    <property type="entry name" value="NONRIBOSOMAL PEPTIDE SYNTHETASE"/>
    <property type="match status" value="1"/>
</dbReference>
<evidence type="ECO:0000256" key="2">
    <source>
        <dbReference type="ARBA" id="ARBA00004924"/>
    </source>
</evidence>
<dbReference type="FunFam" id="3.40.50.980:FF:000001">
    <property type="entry name" value="Non-ribosomal peptide synthetase"/>
    <property type="match status" value="1"/>
</dbReference>
<dbReference type="CDD" id="cd12114">
    <property type="entry name" value="A_NRPS_TlmIV_like"/>
    <property type="match status" value="1"/>
</dbReference>
<dbReference type="PATRIC" id="fig|299146.4.peg.1830"/>
<dbReference type="FunFam" id="1.10.1200.10:FF:000016">
    <property type="entry name" value="Non-ribosomal peptide synthase"/>
    <property type="match status" value="1"/>
</dbReference>
<evidence type="ECO:0000256" key="1">
    <source>
        <dbReference type="ARBA" id="ARBA00001957"/>
    </source>
</evidence>
<comment type="cofactor">
    <cofactor evidence="1">
        <name>pantetheine 4'-phosphate</name>
        <dbReference type="ChEBI" id="CHEBI:47942"/>
    </cofactor>
</comment>
<dbReference type="InterPro" id="IPR029058">
    <property type="entry name" value="AB_hydrolase_fold"/>
</dbReference>
<dbReference type="GO" id="GO:0016874">
    <property type="term" value="F:ligase activity"/>
    <property type="evidence" value="ECO:0007669"/>
    <property type="project" value="UniProtKB-KW"/>
</dbReference>
<feature type="domain" description="Carrier" evidence="7">
    <location>
        <begin position="1069"/>
        <end position="1144"/>
    </location>
</feature>
<gene>
    <name evidence="8" type="ORF">GA0070621_1766</name>
</gene>
<feature type="region of interest" description="Disordered" evidence="6">
    <location>
        <begin position="1406"/>
        <end position="1425"/>
    </location>
</feature>
<dbReference type="SMART" id="SM00823">
    <property type="entry name" value="PKS_PP"/>
    <property type="match status" value="1"/>
</dbReference>
<dbReference type="Gene3D" id="3.40.50.12780">
    <property type="entry name" value="N-terminal domain of ligase-like"/>
    <property type="match status" value="1"/>
</dbReference>
<evidence type="ECO:0000256" key="5">
    <source>
        <dbReference type="ARBA" id="ARBA00022598"/>
    </source>
</evidence>
<accession>A0A1A8ZHQ6</accession>
<dbReference type="PROSITE" id="PS00455">
    <property type="entry name" value="AMP_BINDING"/>
    <property type="match status" value="1"/>
</dbReference>
<keyword evidence="3" id="KW-0596">Phosphopantetheine</keyword>
<feature type="region of interest" description="Disordered" evidence="6">
    <location>
        <begin position="1"/>
        <end position="91"/>
    </location>
</feature>
<dbReference type="Gene3D" id="1.10.1200.10">
    <property type="entry name" value="ACP-like"/>
    <property type="match status" value="1"/>
</dbReference>
<keyword evidence="4" id="KW-0597">Phosphoprotein</keyword>
<dbReference type="FunFam" id="3.40.50.12780:FF:000012">
    <property type="entry name" value="Non-ribosomal peptide synthetase"/>
    <property type="match status" value="1"/>
</dbReference>
<dbReference type="GO" id="GO:0008610">
    <property type="term" value="P:lipid biosynthetic process"/>
    <property type="evidence" value="ECO:0007669"/>
    <property type="project" value="UniProtKB-ARBA"/>
</dbReference>